<accession>A0ABV3D2L9</accession>
<reference evidence="2 3" key="1">
    <citation type="submission" date="2024-06" db="EMBL/GenBank/DDBJ databases">
        <title>The Natural Products Discovery Center: Release of the First 8490 Sequenced Strains for Exploring Actinobacteria Biosynthetic Diversity.</title>
        <authorList>
            <person name="Kalkreuter E."/>
            <person name="Kautsar S.A."/>
            <person name="Yang D."/>
            <person name="Bader C.D."/>
            <person name="Teijaro C.N."/>
            <person name="Fluegel L."/>
            <person name="Davis C.M."/>
            <person name="Simpson J.R."/>
            <person name="Lauterbach L."/>
            <person name="Steele A.D."/>
            <person name="Gui C."/>
            <person name="Meng S."/>
            <person name="Li G."/>
            <person name="Viehrig K."/>
            <person name="Ye F."/>
            <person name="Su P."/>
            <person name="Kiefer A.F."/>
            <person name="Nichols A."/>
            <person name="Cepeda A.J."/>
            <person name="Yan W."/>
            <person name="Fan B."/>
            <person name="Jiang Y."/>
            <person name="Adhikari A."/>
            <person name="Zheng C.-J."/>
            <person name="Schuster L."/>
            <person name="Cowan T.M."/>
            <person name="Smanski M.J."/>
            <person name="Chevrette M.G."/>
            <person name="De Carvalho L.P.S."/>
            <person name="Shen B."/>
        </authorList>
    </citation>
    <scope>NUCLEOTIDE SEQUENCE [LARGE SCALE GENOMIC DNA]</scope>
    <source>
        <strain evidence="2 3">NPDC045705</strain>
    </source>
</reference>
<dbReference type="EMBL" id="JBEZAM010000048">
    <property type="protein sequence ID" value="MEU7296730.1"/>
    <property type="molecule type" value="Genomic_DNA"/>
</dbReference>
<proteinExistence type="predicted"/>
<sequence>MEPIDPIHLDEPGLIVLDVTATDEATLQAAVEELGRRWATSGTPLVRGGGHRHRLGEHFPYLLFLTRLDGPGEWEFPRERPLRRPLRCLPPDDRRTG</sequence>
<gene>
    <name evidence="2" type="ORF">AB0A76_26565</name>
</gene>
<protein>
    <submittedName>
        <fullName evidence="2">DUF6207 family protein</fullName>
    </submittedName>
</protein>
<feature type="region of interest" description="Disordered" evidence="1">
    <location>
        <begin position="77"/>
        <end position="97"/>
    </location>
</feature>
<evidence type="ECO:0000256" key="1">
    <source>
        <dbReference type="SAM" id="MobiDB-lite"/>
    </source>
</evidence>
<dbReference type="Pfam" id="PF19711">
    <property type="entry name" value="DUF6207"/>
    <property type="match status" value="1"/>
</dbReference>
<evidence type="ECO:0000313" key="3">
    <source>
        <dbReference type="Proteomes" id="UP001551210"/>
    </source>
</evidence>
<comment type="caution">
    <text evidence="2">The sequence shown here is derived from an EMBL/GenBank/DDBJ whole genome shotgun (WGS) entry which is preliminary data.</text>
</comment>
<dbReference type="RefSeq" id="WP_359213120.1">
    <property type="nucleotide sequence ID" value="NZ_JBEZAM010000048.1"/>
</dbReference>
<dbReference type="InterPro" id="IPR045775">
    <property type="entry name" value="DUF6207"/>
</dbReference>
<organism evidence="2 3">
    <name type="scientific">Streptomyces exfoliatus</name>
    <name type="common">Streptomyces hydrogenans</name>
    <dbReference type="NCBI Taxonomy" id="1905"/>
    <lineage>
        <taxon>Bacteria</taxon>
        <taxon>Bacillati</taxon>
        <taxon>Actinomycetota</taxon>
        <taxon>Actinomycetes</taxon>
        <taxon>Kitasatosporales</taxon>
        <taxon>Streptomycetaceae</taxon>
        <taxon>Streptomyces</taxon>
    </lineage>
</organism>
<dbReference type="Proteomes" id="UP001551210">
    <property type="component" value="Unassembled WGS sequence"/>
</dbReference>
<name>A0ABV3D2L9_STREX</name>
<evidence type="ECO:0000313" key="2">
    <source>
        <dbReference type="EMBL" id="MEU7296730.1"/>
    </source>
</evidence>
<keyword evidence="3" id="KW-1185">Reference proteome</keyword>